<comment type="caution">
    <text evidence="5">The sequence shown here is derived from an EMBL/GenBank/DDBJ whole genome shotgun (WGS) entry which is preliminary data.</text>
</comment>
<dbReference type="EC" id="3.6.1.9" evidence="4"/>
<feature type="site" description="Important for substrate specificity" evidence="4">
    <location>
        <position position="12"/>
    </location>
</feature>
<feature type="site" description="Important for substrate specificity" evidence="4">
    <location>
        <position position="154"/>
    </location>
</feature>
<proteinExistence type="inferred from homology"/>
<dbReference type="EMBL" id="JAFEUP010000003">
    <property type="protein sequence ID" value="MBM7061558.1"/>
    <property type="molecule type" value="Genomic_DNA"/>
</dbReference>
<organism evidence="5 6">
    <name type="scientific">Zestomonas insulae</name>
    <dbReference type="NCBI Taxonomy" id="2809017"/>
    <lineage>
        <taxon>Bacteria</taxon>
        <taxon>Pseudomonadati</taxon>
        <taxon>Pseudomonadota</taxon>
        <taxon>Gammaproteobacteria</taxon>
        <taxon>Pseudomonadales</taxon>
        <taxon>Pseudomonadaceae</taxon>
        <taxon>Zestomonas</taxon>
    </lineage>
</organism>
<dbReference type="PIRSF" id="PIRSF006305">
    <property type="entry name" value="Maf"/>
    <property type="match status" value="1"/>
</dbReference>
<dbReference type="InterPro" id="IPR003697">
    <property type="entry name" value="Maf-like"/>
</dbReference>
<name>A0ABS2IFV9_9GAMM</name>
<gene>
    <name evidence="5" type="primary">maf</name>
    <name evidence="5" type="ORF">JQX08_12670</name>
</gene>
<comment type="similarity">
    <text evidence="4">Belongs to the Maf family. YhdE subfamily.</text>
</comment>
<dbReference type="InterPro" id="IPR029001">
    <property type="entry name" value="ITPase-like_fam"/>
</dbReference>
<reference evidence="5 6" key="1">
    <citation type="submission" date="2021-02" db="EMBL/GenBank/DDBJ databases">
        <authorList>
            <person name="Lee D.-H."/>
        </authorList>
    </citation>
    <scope>NUCLEOTIDE SEQUENCE [LARGE SCALE GENOMIC DNA]</scope>
    <source>
        <strain evidence="5 6">UL073</strain>
    </source>
</reference>
<comment type="caution">
    <text evidence="4">Lacks conserved residue(s) required for the propagation of feature annotation.</text>
</comment>
<dbReference type="PANTHER" id="PTHR43213">
    <property type="entry name" value="BIFUNCTIONAL DTTP/UTP PYROPHOSPHATASE/METHYLTRANSFERASE PROTEIN-RELATED"/>
    <property type="match status" value="1"/>
</dbReference>
<evidence type="ECO:0000256" key="1">
    <source>
        <dbReference type="ARBA" id="ARBA00001968"/>
    </source>
</evidence>
<accession>A0ABS2IFV9</accession>
<feature type="site" description="Important for substrate specificity" evidence="4">
    <location>
        <position position="72"/>
    </location>
</feature>
<dbReference type="CDD" id="cd00555">
    <property type="entry name" value="Maf"/>
    <property type="match status" value="1"/>
</dbReference>
<evidence type="ECO:0000313" key="6">
    <source>
        <dbReference type="Proteomes" id="UP000717995"/>
    </source>
</evidence>
<dbReference type="NCBIfam" id="TIGR00172">
    <property type="entry name" value="maf"/>
    <property type="match status" value="1"/>
</dbReference>
<keyword evidence="4" id="KW-0963">Cytoplasm</keyword>
<comment type="function">
    <text evidence="4">Nucleoside triphosphate pyrophosphatase that hydrolyzes dTTP and UTP. May have a dual role in cell division arrest and in preventing the incorporation of modified nucleotides into cellular nucleic acids.</text>
</comment>
<evidence type="ECO:0000256" key="4">
    <source>
        <dbReference type="HAMAP-Rule" id="MF_00528"/>
    </source>
</evidence>
<dbReference type="RefSeq" id="WP_205348735.1">
    <property type="nucleotide sequence ID" value="NZ_JAFEUP010000003.1"/>
</dbReference>
<feature type="active site" description="Proton acceptor" evidence="4">
    <location>
        <position position="71"/>
    </location>
</feature>
<sequence>MATLYLASGSPRRRELLAQIGVPFRPLSLDIDERALPAEAPHAYVERLALAKAAAGWAQLGDADAVVLGADTAVVLDGRILGKPLDRADALATLAALSGREHEVLTAVALVGAQHRAARVVGSRVIFRALSSAEIAAYWDTGEPADKAGSYGIQGLAAIFVSALNGSYSAVVGLPLCETAELLAAFGIPCWQKEIPHE</sequence>
<dbReference type="Gene3D" id="3.90.950.10">
    <property type="match status" value="1"/>
</dbReference>
<comment type="catalytic activity">
    <reaction evidence="4">
        <text>dTTP + H2O = dTMP + diphosphate + H(+)</text>
        <dbReference type="Rhea" id="RHEA:28534"/>
        <dbReference type="ChEBI" id="CHEBI:15377"/>
        <dbReference type="ChEBI" id="CHEBI:15378"/>
        <dbReference type="ChEBI" id="CHEBI:33019"/>
        <dbReference type="ChEBI" id="CHEBI:37568"/>
        <dbReference type="ChEBI" id="CHEBI:63528"/>
        <dbReference type="EC" id="3.6.1.9"/>
    </reaction>
</comment>
<dbReference type="Pfam" id="PF02545">
    <property type="entry name" value="Maf"/>
    <property type="match status" value="1"/>
</dbReference>
<evidence type="ECO:0000256" key="2">
    <source>
        <dbReference type="ARBA" id="ARBA00022801"/>
    </source>
</evidence>
<comment type="cofactor">
    <cofactor evidence="1 4">
        <name>a divalent metal cation</name>
        <dbReference type="ChEBI" id="CHEBI:60240"/>
    </cofactor>
</comment>
<keyword evidence="2 4" id="KW-0378">Hydrolase</keyword>
<evidence type="ECO:0000313" key="5">
    <source>
        <dbReference type="EMBL" id="MBM7061558.1"/>
    </source>
</evidence>
<protein>
    <recommendedName>
        <fullName evidence="4">dTTP/UTP pyrophosphatase</fullName>
        <shortName evidence="4">dTTPase/UTPase</shortName>
        <ecNumber evidence="4">3.6.1.9</ecNumber>
    </recommendedName>
    <alternativeName>
        <fullName evidence="4">Nucleoside triphosphate pyrophosphatase</fullName>
    </alternativeName>
    <alternativeName>
        <fullName evidence="4">Nucleotide pyrophosphatase</fullName>
        <shortName evidence="4">Nucleotide PPase</shortName>
    </alternativeName>
</protein>
<dbReference type="HAMAP" id="MF_00528">
    <property type="entry name" value="Maf"/>
    <property type="match status" value="1"/>
</dbReference>
<keyword evidence="3 4" id="KW-0546">Nucleotide metabolism</keyword>
<keyword evidence="6" id="KW-1185">Reference proteome</keyword>
<dbReference type="SUPFAM" id="SSF52972">
    <property type="entry name" value="ITPase-like"/>
    <property type="match status" value="1"/>
</dbReference>
<comment type="subcellular location">
    <subcellularLocation>
        <location evidence="4">Cytoplasm</location>
    </subcellularLocation>
</comment>
<dbReference type="Proteomes" id="UP000717995">
    <property type="component" value="Unassembled WGS sequence"/>
</dbReference>
<dbReference type="PANTHER" id="PTHR43213:SF5">
    <property type="entry name" value="BIFUNCTIONAL DTTP_UTP PYROPHOSPHATASE_METHYLTRANSFERASE PROTEIN-RELATED"/>
    <property type="match status" value="1"/>
</dbReference>
<comment type="catalytic activity">
    <reaction evidence="4">
        <text>UTP + H2O = UMP + diphosphate + H(+)</text>
        <dbReference type="Rhea" id="RHEA:29395"/>
        <dbReference type="ChEBI" id="CHEBI:15377"/>
        <dbReference type="ChEBI" id="CHEBI:15378"/>
        <dbReference type="ChEBI" id="CHEBI:33019"/>
        <dbReference type="ChEBI" id="CHEBI:46398"/>
        <dbReference type="ChEBI" id="CHEBI:57865"/>
        <dbReference type="EC" id="3.6.1.9"/>
    </reaction>
</comment>
<evidence type="ECO:0000256" key="3">
    <source>
        <dbReference type="ARBA" id="ARBA00023080"/>
    </source>
</evidence>